<evidence type="ECO:0000313" key="5">
    <source>
        <dbReference type="Proteomes" id="UP000014254"/>
    </source>
</evidence>
<accession>S2IY18</accession>
<dbReference type="SUPFAM" id="SSF57850">
    <property type="entry name" value="RING/U-box"/>
    <property type="match status" value="1"/>
</dbReference>
<dbReference type="Proteomes" id="UP000014254">
    <property type="component" value="Unassembled WGS sequence"/>
</dbReference>
<dbReference type="Gene3D" id="3.30.40.10">
    <property type="entry name" value="Zinc/RING finger domain, C3HC4 (zinc finger)"/>
    <property type="match status" value="1"/>
</dbReference>
<dbReference type="OrthoDB" id="6781668at2759"/>
<dbReference type="VEuPathDB" id="FungiDB:HMPREF1544_11087"/>
<dbReference type="SUPFAM" id="SSF46689">
    <property type="entry name" value="Homeodomain-like"/>
    <property type="match status" value="1"/>
</dbReference>
<dbReference type="eggNOG" id="ENOG502QV86">
    <property type="taxonomic scope" value="Eukaryota"/>
</dbReference>
<evidence type="ECO:0000256" key="1">
    <source>
        <dbReference type="SAM" id="MobiDB-lite"/>
    </source>
</evidence>
<dbReference type="InterPro" id="IPR017930">
    <property type="entry name" value="Myb_dom"/>
</dbReference>
<dbReference type="EMBL" id="KE124127">
    <property type="protein sequence ID" value="EPB82164.1"/>
    <property type="molecule type" value="Genomic_DNA"/>
</dbReference>
<feature type="domain" description="Myb-like" evidence="2">
    <location>
        <begin position="17"/>
        <end position="69"/>
    </location>
</feature>
<dbReference type="PROSITE" id="PS50090">
    <property type="entry name" value="MYB_LIKE"/>
    <property type="match status" value="1"/>
</dbReference>
<dbReference type="Pfam" id="PF00249">
    <property type="entry name" value="Myb_DNA-binding"/>
    <property type="match status" value="1"/>
</dbReference>
<evidence type="ECO:0000259" key="2">
    <source>
        <dbReference type="PROSITE" id="PS50090"/>
    </source>
</evidence>
<dbReference type="InterPro" id="IPR001005">
    <property type="entry name" value="SANT/Myb"/>
</dbReference>
<feature type="domain" description="HTH myb-type" evidence="3">
    <location>
        <begin position="17"/>
        <end position="73"/>
    </location>
</feature>
<proteinExistence type="predicted"/>
<dbReference type="InterPro" id="IPR009057">
    <property type="entry name" value="Homeodomain-like_sf"/>
</dbReference>
<evidence type="ECO:0000313" key="4">
    <source>
        <dbReference type="EMBL" id="EPB82164.1"/>
    </source>
</evidence>
<dbReference type="CDD" id="cd00167">
    <property type="entry name" value="SANT"/>
    <property type="match status" value="1"/>
</dbReference>
<feature type="region of interest" description="Disordered" evidence="1">
    <location>
        <begin position="106"/>
        <end position="175"/>
    </location>
</feature>
<dbReference type="STRING" id="1220926.S2IY18"/>
<gene>
    <name evidence="4" type="ORF">HMPREF1544_11087</name>
</gene>
<dbReference type="PROSITE" id="PS51294">
    <property type="entry name" value="HTH_MYB"/>
    <property type="match status" value="1"/>
</dbReference>
<evidence type="ECO:0000259" key="3">
    <source>
        <dbReference type="PROSITE" id="PS51294"/>
    </source>
</evidence>
<feature type="compositionally biased region" description="Basic residues" evidence="1">
    <location>
        <begin position="135"/>
        <end position="157"/>
    </location>
</feature>
<keyword evidence="5" id="KW-1185">Reference proteome</keyword>
<dbReference type="AlphaFoldDB" id="S2IY18"/>
<reference evidence="5" key="1">
    <citation type="submission" date="2013-05" db="EMBL/GenBank/DDBJ databases">
        <title>The Genome sequence of Mucor circinelloides f. circinelloides 1006PhL.</title>
        <authorList>
            <consortium name="The Broad Institute Genomics Platform"/>
            <person name="Cuomo C."/>
            <person name="Earl A."/>
            <person name="Findley K."/>
            <person name="Lee S.C."/>
            <person name="Walker B."/>
            <person name="Young S."/>
            <person name="Zeng Q."/>
            <person name="Gargeya S."/>
            <person name="Fitzgerald M."/>
            <person name="Haas B."/>
            <person name="Abouelleil A."/>
            <person name="Allen A.W."/>
            <person name="Alvarado L."/>
            <person name="Arachchi H.M."/>
            <person name="Berlin A.M."/>
            <person name="Chapman S.B."/>
            <person name="Gainer-Dewar J."/>
            <person name="Goldberg J."/>
            <person name="Griggs A."/>
            <person name="Gujja S."/>
            <person name="Hansen M."/>
            <person name="Howarth C."/>
            <person name="Imamovic A."/>
            <person name="Ireland A."/>
            <person name="Larimer J."/>
            <person name="McCowan C."/>
            <person name="Murphy C."/>
            <person name="Pearson M."/>
            <person name="Poon T.W."/>
            <person name="Priest M."/>
            <person name="Roberts A."/>
            <person name="Saif S."/>
            <person name="Shea T."/>
            <person name="Sisk P."/>
            <person name="Sykes S."/>
            <person name="Wortman J."/>
            <person name="Nusbaum C."/>
            <person name="Birren B."/>
        </authorList>
    </citation>
    <scope>NUCLEOTIDE SEQUENCE [LARGE SCALE GENOMIC DNA]</scope>
    <source>
        <strain evidence="5">1006PhL</strain>
    </source>
</reference>
<dbReference type="Gene3D" id="1.10.10.60">
    <property type="entry name" value="Homeodomain-like"/>
    <property type="match status" value="1"/>
</dbReference>
<name>S2IY18_MUCC1</name>
<dbReference type="InterPro" id="IPR013083">
    <property type="entry name" value="Znf_RING/FYVE/PHD"/>
</dbReference>
<dbReference type="SMART" id="SM00717">
    <property type="entry name" value="SANT"/>
    <property type="match status" value="1"/>
</dbReference>
<organism evidence="4 5">
    <name type="scientific">Mucor circinelloides f. circinelloides (strain 1006PhL)</name>
    <name type="common">Mucormycosis agent</name>
    <name type="synonym">Calyptromyces circinelloides</name>
    <dbReference type="NCBI Taxonomy" id="1220926"/>
    <lineage>
        <taxon>Eukaryota</taxon>
        <taxon>Fungi</taxon>
        <taxon>Fungi incertae sedis</taxon>
        <taxon>Mucoromycota</taxon>
        <taxon>Mucoromycotina</taxon>
        <taxon>Mucoromycetes</taxon>
        <taxon>Mucorales</taxon>
        <taxon>Mucorineae</taxon>
        <taxon>Mucoraceae</taxon>
        <taxon>Mucor</taxon>
    </lineage>
</organism>
<dbReference type="InParanoid" id="S2IY18"/>
<sequence length="312" mass="35766">MIEKNPNSYYYRFNEPGQEQRRGPWTEDEKKLFIDRLKEMGTEGQWGLFSKGIPGRVGYQCSNYYRFLIETKQLQDGNYVIAPNGKPLYTFEKKLQDGTTEKRLRTHNKSLNQSYASGSDAALSDTNPTDDKLTKSTKRKSSSYKGTAKKARRRHRLTMTNDSSSDSEIDSYDNDASGNFVPRNYYKTRADKVQSEKYKQTRCLSTKEDPESNDPVGIQDVASADELECLLPGFIDPITLDQIERPAISKYGHIMGYDTWIRCLSNWQSGSAKNVCPITKQRLTKRDLVLLTSENLHLYKYVIDINTADEAH</sequence>
<protein>
    <submittedName>
        <fullName evidence="4">Uncharacterized protein</fullName>
    </submittedName>
</protein>